<gene>
    <name evidence="1" type="ORF">B0H16DRAFT_421597</name>
</gene>
<evidence type="ECO:0000313" key="1">
    <source>
        <dbReference type="EMBL" id="KAJ7718634.1"/>
    </source>
</evidence>
<name>A0AAD7HF32_9AGAR</name>
<accession>A0AAD7HF32</accession>
<dbReference type="Proteomes" id="UP001215598">
    <property type="component" value="Unassembled WGS sequence"/>
</dbReference>
<organism evidence="1 2">
    <name type="scientific">Mycena metata</name>
    <dbReference type="NCBI Taxonomy" id="1033252"/>
    <lineage>
        <taxon>Eukaryota</taxon>
        <taxon>Fungi</taxon>
        <taxon>Dikarya</taxon>
        <taxon>Basidiomycota</taxon>
        <taxon>Agaricomycotina</taxon>
        <taxon>Agaricomycetes</taxon>
        <taxon>Agaricomycetidae</taxon>
        <taxon>Agaricales</taxon>
        <taxon>Marasmiineae</taxon>
        <taxon>Mycenaceae</taxon>
        <taxon>Mycena</taxon>
    </lineage>
</organism>
<proteinExistence type="predicted"/>
<evidence type="ECO:0008006" key="3">
    <source>
        <dbReference type="Google" id="ProtNLM"/>
    </source>
</evidence>
<reference evidence="1" key="1">
    <citation type="submission" date="2023-03" db="EMBL/GenBank/DDBJ databases">
        <title>Massive genome expansion in bonnet fungi (Mycena s.s.) driven by repeated elements and novel gene families across ecological guilds.</title>
        <authorList>
            <consortium name="Lawrence Berkeley National Laboratory"/>
            <person name="Harder C.B."/>
            <person name="Miyauchi S."/>
            <person name="Viragh M."/>
            <person name="Kuo A."/>
            <person name="Thoen E."/>
            <person name="Andreopoulos B."/>
            <person name="Lu D."/>
            <person name="Skrede I."/>
            <person name="Drula E."/>
            <person name="Henrissat B."/>
            <person name="Morin E."/>
            <person name="Kohler A."/>
            <person name="Barry K."/>
            <person name="LaButti K."/>
            <person name="Morin E."/>
            <person name="Salamov A."/>
            <person name="Lipzen A."/>
            <person name="Mereny Z."/>
            <person name="Hegedus B."/>
            <person name="Baldrian P."/>
            <person name="Stursova M."/>
            <person name="Weitz H."/>
            <person name="Taylor A."/>
            <person name="Grigoriev I.V."/>
            <person name="Nagy L.G."/>
            <person name="Martin F."/>
            <person name="Kauserud H."/>
        </authorList>
    </citation>
    <scope>NUCLEOTIDE SEQUENCE</scope>
    <source>
        <strain evidence="1">CBHHK182m</strain>
    </source>
</reference>
<protein>
    <recommendedName>
        <fullName evidence="3">F-box domain-containing protein</fullName>
    </recommendedName>
</protein>
<comment type="caution">
    <text evidence="1">The sequence shown here is derived from an EMBL/GenBank/DDBJ whole genome shotgun (WGS) entry which is preliminary data.</text>
</comment>
<sequence>MSFATHRTQSREQVLIDDVVLLILEFCDIVSILAMGESSKYLRQLACSKGVWLAAVSELVRRGIVHRMEGEVLHELSKDQLVEKVKRAVWGPQTWGREYRGPPIISREITLPADHDGLYHFKLTLLPGGQYLFHLRTRGSQLDCWSIFERKIIWTHKGGMPSTTIMTFDAQLTTTSDHAVIMSCQRTQRGDLYENFVEVLTLDLRSGVAQSRMVARAPDGLGRGHAGPYAHPQISGDFAAVVVVTDIVLINWREEVFATIHIHSPSRLFMNFCRLVLTPEHAILLLLGPDKSESLVVCSLAALPWTLVDGFTIPSGSAASASALPKIRIERLPPSEADTQTLGSIAMSAYESPTQVGLFRVWIHVNRQSLSRSHSYNLDLRSRHPTLELRSTTYLGQSTVQMCGSPFSGHTVQWKAPSSFYLMPPGLHLDGGDSIDRLLEMTERQTSFFQISPYGGALVYGTHDSLVVQYYQ</sequence>
<dbReference type="AlphaFoldDB" id="A0AAD7HF32"/>
<dbReference type="EMBL" id="JARKIB010000263">
    <property type="protein sequence ID" value="KAJ7718634.1"/>
    <property type="molecule type" value="Genomic_DNA"/>
</dbReference>
<keyword evidence="2" id="KW-1185">Reference proteome</keyword>
<evidence type="ECO:0000313" key="2">
    <source>
        <dbReference type="Proteomes" id="UP001215598"/>
    </source>
</evidence>